<accession>A0A517VUD2</accession>
<sequence>MKIGCECGSTIFDYCNVPQKGHLIPDQKWDDVFDAVEDEVIAPLSTSKISEEDAYTKSRHIISEESRLMWQCIDCGRLYIDDLNGELQCYVPASDVTSKQILRGRESST</sequence>
<evidence type="ECO:0000313" key="2">
    <source>
        <dbReference type="Proteomes" id="UP000318704"/>
    </source>
</evidence>
<protein>
    <submittedName>
        <fullName evidence="1">Uncharacterized protein</fullName>
    </submittedName>
</protein>
<name>A0A517VUD2_9PLAN</name>
<gene>
    <name evidence="1" type="ORF">V144x_20650</name>
</gene>
<dbReference type="RefSeq" id="WP_144985023.1">
    <property type="nucleotide sequence ID" value="NZ_CP037920.1"/>
</dbReference>
<proteinExistence type="predicted"/>
<dbReference type="AlphaFoldDB" id="A0A517VUD2"/>
<dbReference type="EMBL" id="CP037920">
    <property type="protein sequence ID" value="QDT96607.1"/>
    <property type="molecule type" value="Genomic_DNA"/>
</dbReference>
<reference evidence="1 2" key="1">
    <citation type="submission" date="2019-03" db="EMBL/GenBank/DDBJ databases">
        <title>Deep-cultivation of Planctomycetes and their phenomic and genomic characterization uncovers novel biology.</title>
        <authorList>
            <person name="Wiegand S."/>
            <person name="Jogler M."/>
            <person name="Boedeker C."/>
            <person name="Pinto D."/>
            <person name="Vollmers J."/>
            <person name="Rivas-Marin E."/>
            <person name="Kohn T."/>
            <person name="Peeters S.H."/>
            <person name="Heuer A."/>
            <person name="Rast P."/>
            <person name="Oberbeckmann S."/>
            <person name="Bunk B."/>
            <person name="Jeske O."/>
            <person name="Meyerdierks A."/>
            <person name="Storesund J.E."/>
            <person name="Kallscheuer N."/>
            <person name="Luecker S."/>
            <person name="Lage O.M."/>
            <person name="Pohl T."/>
            <person name="Merkel B.J."/>
            <person name="Hornburger P."/>
            <person name="Mueller R.-W."/>
            <person name="Bruemmer F."/>
            <person name="Labrenz M."/>
            <person name="Spormann A.M."/>
            <person name="Op den Camp H."/>
            <person name="Overmann J."/>
            <person name="Amann R."/>
            <person name="Jetten M.S.M."/>
            <person name="Mascher T."/>
            <person name="Medema M.H."/>
            <person name="Devos D.P."/>
            <person name="Kaster A.-K."/>
            <person name="Ovreas L."/>
            <person name="Rohde M."/>
            <person name="Galperin M.Y."/>
            <person name="Jogler C."/>
        </authorList>
    </citation>
    <scope>NUCLEOTIDE SEQUENCE [LARGE SCALE GENOMIC DNA]</scope>
    <source>
        <strain evidence="1 2">V144</strain>
    </source>
</reference>
<dbReference type="Proteomes" id="UP000318704">
    <property type="component" value="Chromosome"/>
</dbReference>
<organism evidence="1 2">
    <name type="scientific">Gimesia aquarii</name>
    <dbReference type="NCBI Taxonomy" id="2527964"/>
    <lineage>
        <taxon>Bacteria</taxon>
        <taxon>Pseudomonadati</taxon>
        <taxon>Planctomycetota</taxon>
        <taxon>Planctomycetia</taxon>
        <taxon>Planctomycetales</taxon>
        <taxon>Planctomycetaceae</taxon>
        <taxon>Gimesia</taxon>
    </lineage>
</organism>
<evidence type="ECO:0000313" key="1">
    <source>
        <dbReference type="EMBL" id="QDT96607.1"/>
    </source>
</evidence>
<dbReference type="KEGG" id="gaw:V144x_20650"/>